<protein>
    <recommendedName>
        <fullName evidence="6">Peptidylprolyl isomerase</fullName>
    </recommendedName>
</protein>
<feature type="region of interest" description="Disordered" evidence="4">
    <location>
        <begin position="1"/>
        <end position="66"/>
    </location>
</feature>
<dbReference type="SMART" id="SM00028">
    <property type="entry name" value="TPR"/>
    <property type="match status" value="2"/>
</dbReference>
<evidence type="ECO:0000313" key="5">
    <source>
        <dbReference type="EMBL" id="CAE4593402.1"/>
    </source>
</evidence>
<reference evidence="5" key="1">
    <citation type="submission" date="2021-01" db="EMBL/GenBank/DDBJ databases">
        <authorList>
            <person name="Corre E."/>
            <person name="Pelletier E."/>
            <person name="Niang G."/>
            <person name="Scheremetjew M."/>
            <person name="Finn R."/>
            <person name="Kale V."/>
            <person name="Holt S."/>
            <person name="Cochrane G."/>
            <person name="Meng A."/>
            <person name="Brown T."/>
            <person name="Cohen L."/>
        </authorList>
    </citation>
    <scope>NUCLEOTIDE SEQUENCE</scope>
    <source>
        <strain evidence="5">CCMP3105</strain>
    </source>
</reference>
<evidence type="ECO:0008006" key="6">
    <source>
        <dbReference type="Google" id="ProtNLM"/>
    </source>
</evidence>
<dbReference type="InterPro" id="IPR011990">
    <property type="entry name" value="TPR-like_helical_dom_sf"/>
</dbReference>
<feature type="compositionally biased region" description="Acidic residues" evidence="4">
    <location>
        <begin position="24"/>
        <end position="35"/>
    </location>
</feature>
<evidence type="ECO:0000256" key="3">
    <source>
        <dbReference type="PROSITE-ProRule" id="PRU00339"/>
    </source>
</evidence>
<proteinExistence type="predicted"/>
<feature type="repeat" description="TPR" evidence="3">
    <location>
        <begin position="168"/>
        <end position="201"/>
    </location>
</feature>
<feature type="region of interest" description="Disordered" evidence="4">
    <location>
        <begin position="226"/>
        <end position="315"/>
    </location>
</feature>
<dbReference type="AlphaFoldDB" id="A0A7S4QU61"/>
<keyword evidence="1" id="KW-0677">Repeat</keyword>
<feature type="compositionally biased region" description="Acidic residues" evidence="4">
    <location>
        <begin position="298"/>
        <end position="307"/>
    </location>
</feature>
<dbReference type="PANTHER" id="PTHR11242">
    <property type="entry name" value="ARYL HYDROCARBON RECEPTOR INTERACTING PROTEIN RELATED"/>
    <property type="match status" value="1"/>
</dbReference>
<feature type="compositionally biased region" description="Low complexity" evidence="4">
    <location>
        <begin position="277"/>
        <end position="290"/>
    </location>
</feature>
<gene>
    <name evidence="5" type="ORF">AMON00008_LOCUS25407</name>
</gene>
<evidence type="ECO:0000256" key="4">
    <source>
        <dbReference type="SAM" id="MobiDB-lite"/>
    </source>
</evidence>
<dbReference type="EMBL" id="HBNR01036885">
    <property type="protein sequence ID" value="CAE4593402.1"/>
    <property type="molecule type" value="Transcribed_RNA"/>
</dbReference>
<evidence type="ECO:0000256" key="1">
    <source>
        <dbReference type="ARBA" id="ARBA00022737"/>
    </source>
</evidence>
<feature type="compositionally biased region" description="Acidic residues" evidence="4">
    <location>
        <begin position="53"/>
        <end position="63"/>
    </location>
</feature>
<dbReference type="PROSITE" id="PS50005">
    <property type="entry name" value="TPR"/>
    <property type="match status" value="1"/>
</dbReference>
<dbReference type="SUPFAM" id="SSF48452">
    <property type="entry name" value="TPR-like"/>
    <property type="match status" value="1"/>
</dbReference>
<dbReference type="InterPro" id="IPR019734">
    <property type="entry name" value="TPR_rpt"/>
</dbReference>
<organism evidence="5">
    <name type="scientific">Alexandrium monilatum</name>
    <dbReference type="NCBI Taxonomy" id="311494"/>
    <lineage>
        <taxon>Eukaryota</taxon>
        <taxon>Sar</taxon>
        <taxon>Alveolata</taxon>
        <taxon>Dinophyceae</taxon>
        <taxon>Gonyaulacales</taxon>
        <taxon>Pyrocystaceae</taxon>
        <taxon>Alexandrium</taxon>
    </lineage>
</organism>
<dbReference type="Gene3D" id="1.25.40.10">
    <property type="entry name" value="Tetratricopeptide repeat domain"/>
    <property type="match status" value="1"/>
</dbReference>
<dbReference type="InterPro" id="IPR039663">
    <property type="entry name" value="AIP/AIPL1/TTC9"/>
</dbReference>
<feature type="region of interest" description="Disordered" evidence="4">
    <location>
        <begin position="328"/>
        <end position="352"/>
    </location>
</feature>
<keyword evidence="2 3" id="KW-0802">TPR repeat</keyword>
<evidence type="ECO:0000256" key="2">
    <source>
        <dbReference type="ARBA" id="ARBA00022803"/>
    </source>
</evidence>
<name>A0A7S4QU61_9DINO</name>
<sequence>MPSIPVVREDAGEEDIPLLNVGDPAEDIDPLDYIEEVERSPSSGCSTPPRLQEEEEDREEPFEKEEGRFYDDPLWFGKTVGEIRVSTDRAKVLGNDASREADWKSANRFWKNALRGAEKLKDTELELRLRLNLALGYTRRGKPERALEHCAEIFRERLKSVATPELRAKAHFRRGEAHEASGEESKAVTSFKAVLEIEPENAEALRKLAKLQRSEAQRQRRERQLFRGMLNSDAARTSEPPVASVEVQTPPEAGDAAEPAAGAADSEGPSVTGLTDRAAAARLAKLLGAGQQKGPALEDGEEEEEDRADLPGLNMEVGQKVEIFGRMRPADDEVRGAAAGGDAEASEISRPD</sequence>
<feature type="compositionally biased region" description="Low complexity" evidence="4">
    <location>
        <begin position="250"/>
        <end position="270"/>
    </location>
</feature>
<accession>A0A7S4QU61</accession>
<dbReference type="PANTHER" id="PTHR11242:SF0">
    <property type="entry name" value="TPR_REGION DOMAIN-CONTAINING PROTEIN"/>
    <property type="match status" value="1"/>
</dbReference>